<evidence type="ECO:0000256" key="1">
    <source>
        <dbReference type="SAM" id="MobiDB-lite"/>
    </source>
</evidence>
<protein>
    <submittedName>
        <fullName evidence="2">Uncharacterized protein</fullName>
    </submittedName>
</protein>
<keyword evidence="3" id="KW-1185">Reference proteome</keyword>
<evidence type="ECO:0000313" key="3">
    <source>
        <dbReference type="Proteomes" id="UP000318053"/>
    </source>
</evidence>
<evidence type="ECO:0000313" key="2">
    <source>
        <dbReference type="EMBL" id="TWT55879.1"/>
    </source>
</evidence>
<feature type="region of interest" description="Disordered" evidence="1">
    <location>
        <begin position="1"/>
        <end position="34"/>
    </location>
</feature>
<dbReference type="EMBL" id="SJPK01000021">
    <property type="protein sequence ID" value="TWT55879.1"/>
    <property type="molecule type" value="Genomic_DNA"/>
</dbReference>
<feature type="compositionally biased region" description="Polar residues" evidence="1">
    <location>
        <begin position="22"/>
        <end position="32"/>
    </location>
</feature>
<reference evidence="2 3" key="1">
    <citation type="submission" date="2019-02" db="EMBL/GenBank/DDBJ databases">
        <title>Deep-cultivation of Planctomycetes and their phenomic and genomic characterization uncovers novel biology.</title>
        <authorList>
            <person name="Wiegand S."/>
            <person name="Jogler M."/>
            <person name="Boedeker C."/>
            <person name="Pinto D."/>
            <person name="Vollmers J."/>
            <person name="Rivas-Marin E."/>
            <person name="Kohn T."/>
            <person name="Peeters S.H."/>
            <person name="Heuer A."/>
            <person name="Rast P."/>
            <person name="Oberbeckmann S."/>
            <person name="Bunk B."/>
            <person name="Jeske O."/>
            <person name="Meyerdierks A."/>
            <person name="Storesund J.E."/>
            <person name="Kallscheuer N."/>
            <person name="Luecker S."/>
            <person name="Lage O.M."/>
            <person name="Pohl T."/>
            <person name="Merkel B.J."/>
            <person name="Hornburger P."/>
            <person name="Mueller R.-W."/>
            <person name="Bruemmer F."/>
            <person name="Labrenz M."/>
            <person name="Spormann A.M."/>
            <person name="Op Den Camp H."/>
            <person name="Overmann J."/>
            <person name="Amann R."/>
            <person name="Jetten M.S.M."/>
            <person name="Mascher T."/>
            <person name="Medema M.H."/>
            <person name="Devos D.P."/>
            <person name="Kaster A.-K."/>
            <person name="Ovreas L."/>
            <person name="Rohde M."/>
            <person name="Galperin M.Y."/>
            <person name="Jogler C."/>
        </authorList>
    </citation>
    <scope>NUCLEOTIDE SEQUENCE [LARGE SCALE GENOMIC DNA]</scope>
    <source>
        <strain evidence="2 3">CA85</strain>
    </source>
</reference>
<dbReference type="Proteomes" id="UP000318053">
    <property type="component" value="Unassembled WGS sequence"/>
</dbReference>
<dbReference type="AlphaFoldDB" id="A0A5C5WZY1"/>
<organism evidence="2 3">
    <name type="scientific">Allorhodopirellula solitaria</name>
    <dbReference type="NCBI Taxonomy" id="2527987"/>
    <lineage>
        <taxon>Bacteria</taxon>
        <taxon>Pseudomonadati</taxon>
        <taxon>Planctomycetota</taxon>
        <taxon>Planctomycetia</taxon>
        <taxon>Pirellulales</taxon>
        <taxon>Pirellulaceae</taxon>
        <taxon>Allorhodopirellula</taxon>
    </lineage>
</organism>
<proteinExistence type="predicted"/>
<accession>A0A5C5WZY1</accession>
<sequence>MALDVSPRVPPHRSFPAGSVERYQSTSANESCGTGAIECQTSAARIRRMDTLFLPLTAEGVARAGGGVAEGARIPATALRAGIGVTLIAGFDDVRHVGGDQVGVDHERA</sequence>
<comment type="caution">
    <text evidence="2">The sequence shown here is derived from an EMBL/GenBank/DDBJ whole genome shotgun (WGS) entry which is preliminary data.</text>
</comment>
<name>A0A5C5WZY1_9BACT</name>
<gene>
    <name evidence="2" type="ORF">CA85_47770</name>
</gene>